<dbReference type="AlphaFoldDB" id="A0A2K1Q772"/>
<gene>
    <name evidence="2" type="ORF">COO59_14920</name>
</gene>
<evidence type="ECO:0000313" key="2">
    <source>
        <dbReference type="EMBL" id="PNS10903.1"/>
    </source>
</evidence>
<keyword evidence="3" id="KW-1185">Reference proteome</keyword>
<evidence type="ECO:0000313" key="3">
    <source>
        <dbReference type="Proteomes" id="UP000236345"/>
    </source>
</evidence>
<dbReference type="Proteomes" id="UP000236345">
    <property type="component" value="Unassembled WGS sequence"/>
</dbReference>
<comment type="caution">
    <text evidence="2">The sequence shown here is derived from an EMBL/GenBank/DDBJ whole genome shotgun (WGS) entry which is preliminary data.</text>
</comment>
<evidence type="ECO:0000256" key="1">
    <source>
        <dbReference type="SAM" id="MobiDB-lite"/>
    </source>
</evidence>
<reference evidence="3" key="1">
    <citation type="submission" date="2017-09" db="EMBL/GenBank/DDBJ databases">
        <authorList>
            <person name="Palmer M."/>
            <person name="Steenkamp E.T."/>
            <person name="Coetzee M.P."/>
            <person name="Avontuur J.R."/>
            <person name="Van Zyl E."/>
            <person name="Chan W.-Y."/>
            <person name="Blom J."/>
            <person name="Venter S.N."/>
        </authorList>
    </citation>
    <scope>NUCLEOTIDE SEQUENCE [LARGE SCALE GENOMIC DNA]</scope>
    <source>
        <strain evidence="3">QC88-366</strain>
    </source>
</reference>
<sequence>MNTNQRLKHLQVQFFPAALIAEKSAIMLFFTPKQPVPDADKTGFASDGTDRRYLPGSRP</sequence>
<name>A0A2K1Q772_9GAMM</name>
<feature type="region of interest" description="Disordered" evidence="1">
    <location>
        <begin position="33"/>
        <end position="59"/>
    </location>
</feature>
<organism evidence="2 3">
    <name type="scientific">Mixta theicola</name>
    <dbReference type="NCBI Taxonomy" id="1458355"/>
    <lineage>
        <taxon>Bacteria</taxon>
        <taxon>Pseudomonadati</taxon>
        <taxon>Pseudomonadota</taxon>
        <taxon>Gammaproteobacteria</taxon>
        <taxon>Enterobacterales</taxon>
        <taxon>Erwiniaceae</taxon>
        <taxon>Mixta</taxon>
    </lineage>
</organism>
<dbReference type="RefSeq" id="WP_103060564.1">
    <property type="nucleotide sequence ID" value="NZ_BSOF01000034.1"/>
</dbReference>
<protein>
    <submittedName>
        <fullName evidence="2">Uncharacterized protein</fullName>
    </submittedName>
</protein>
<dbReference type="EMBL" id="NWUO01000011">
    <property type="protein sequence ID" value="PNS10903.1"/>
    <property type="molecule type" value="Genomic_DNA"/>
</dbReference>
<proteinExistence type="predicted"/>
<accession>A0A2K1Q772</accession>